<dbReference type="GO" id="GO:0006281">
    <property type="term" value="P:DNA repair"/>
    <property type="evidence" value="ECO:0007669"/>
    <property type="project" value="UniProtKB-ARBA"/>
</dbReference>
<accession>K3WPK1</accession>
<evidence type="ECO:0000313" key="1">
    <source>
        <dbReference type="EnsemblProtists" id="PYU1_T006893"/>
    </source>
</evidence>
<dbReference type="HOGENOM" id="CLU_988568_0_0_1"/>
<name>K3WPK1_GLOUD</name>
<reference evidence="2" key="2">
    <citation type="submission" date="2010-04" db="EMBL/GenBank/DDBJ databases">
        <authorList>
            <person name="Buell R."/>
            <person name="Hamilton J."/>
            <person name="Hostetler J."/>
        </authorList>
    </citation>
    <scope>NUCLEOTIDE SEQUENCE [LARGE SCALE GENOMIC DNA]</scope>
    <source>
        <strain evidence="2">DAOM:BR144</strain>
    </source>
</reference>
<dbReference type="EMBL" id="GL376560">
    <property type="status" value="NOT_ANNOTATED_CDS"/>
    <property type="molecule type" value="Genomic_DNA"/>
</dbReference>
<reference evidence="1" key="3">
    <citation type="submission" date="2015-02" db="UniProtKB">
        <authorList>
            <consortium name="EnsemblProtists"/>
        </authorList>
    </citation>
    <scope>IDENTIFICATION</scope>
    <source>
        <strain evidence="1">DAOM BR144</strain>
    </source>
</reference>
<sequence length="335" mass="36797">MAPMTIAAARTSALATCTRAIALRRYTSTAAATTTAAKKKKKKSSSSGYSGRANTIMIFASEVPVIAALNPFRQIEDVFFDVWKRTNPKQIATLQEDLQLLLPTPEEKIQAIVRELGVEAPIASLLDEAAAAETTTKVAAASAKIAAALPSDTPAAVKQEVVQFVASEMHKSFGAKHETPAIEHYEQKQQVVVRERNLVFSKKQLTTIGGYDVFVGGKIDGKAEGKVIEVKNRLKRFMTPLPQYDVAQLQTYLFILGLQEGELVEHLRSDAAQTKLTKVDWDPQMWDAQIVPFVMRFSSALVHFMGNGDAQAGFLQGEAGEKKEIIRTHWLKDLP</sequence>
<dbReference type="AlphaFoldDB" id="K3WPK1"/>
<evidence type="ECO:0000313" key="2">
    <source>
        <dbReference type="Proteomes" id="UP000019132"/>
    </source>
</evidence>
<dbReference type="InterPro" id="IPR011604">
    <property type="entry name" value="PDDEXK-like_dom_sf"/>
</dbReference>
<organism evidence="1 2">
    <name type="scientific">Globisporangium ultimum (strain ATCC 200006 / CBS 805.95 / DAOM BR144)</name>
    <name type="common">Pythium ultimum</name>
    <dbReference type="NCBI Taxonomy" id="431595"/>
    <lineage>
        <taxon>Eukaryota</taxon>
        <taxon>Sar</taxon>
        <taxon>Stramenopiles</taxon>
        <taxon>Oomycota</taxon>
        <taxon>Peronosporomycetes</taxon>
        <taxon>Pythiales</taxon>
        <taxon>Pythiaceae</taxon>
        <taxon>Globisporangium</taxon>
    </lineage>
</organism>
<keyword evidence="2" id="KW-1185">Reference proteome</keyword>
<dbReference type="OMA" id="QETHASF"/>
<reference evidence="2" key="1">
    <citation type="journal article" date="2010" name="Genome Biol.">
        <title>Genome sequence of the necrotrophic plant pathogen Pythium ultimum reveals original pathogenicity mechanisms and effector repertoire.</title>
        <authorList>
            <person name="Levesque C.A."/>
            <person name="Brouwer H."/>
            <person name="Cano L."/>
            <person name="Hamilton J.P."/>
            <person name="Holt C."/>
            <person name="Huitema E."/>
            <person name="Raffaele S."/>
            <person name="Robideau G.P."/>
            <person name="Thines M."/>
            <person name="Win J."/>
            <person name="Zerillo M.M."/>
            <person name="Beakes G.W."/>
            <person name="Boore J.L."/>
            <person name="Busam D."/>
            <person name="Dumas B."/>
            <person name="Ferriera S."/>
            <person name="Fuerstenberg S.I."/>
            <person name="Gachon C.M."/>
            <person name="Gaulin E."/>
            <person name="Govers F."/>
            <person name="Grenville-Briggs L."/>
            <person name="Horner N."/>
            <person name="Hostetler J."/>
            <person name="Jiang R.H."/>
            <person name="Johnson J."/>
            <person name="Krajaejun T."/>
            <person name="Lin H."/>
            <person name="Meijer H.J."/>
            <person name="Moore B."/>
            <person name="Morris P."/>
            <person name="Phuntmart V."/>
            <person name="Puiu D."/>
            <person name="Shetty J."/>
            <person name="Stajich J.E."/>
            <person name="Tripathy S."/>
            <person name="Wawra S."/>
            <person name="van West P."/>
            <person name="Whitty B.R."/>
            <person name="Coutinho P.M."/>
            <person name="Henrissat B."/>
            <person name="Martin F."/>
            <person name="Thomas P.D."/>
            <person name="Tyler B.M."/>
            <person name="De Vries R.P."/>
            <person name="Kamoun S."/>
            <person name="Yandell M."/>
            <person name="Tisserat N."/>
            <person name="Buell C.R."/>
        </authorList>
    </citation>
    <scope>NUCLEOTIDE SEQUENCE</scope>
    <source>
        <strain evidence="2">DAOM:BR144</strain>
    </source>
</reference>
<dbReference type="Gene3D" id="3.90.320.10">
    <property type="match status" value="1"/>
</dbReference>
<evidence type="ECO:0008006" key="3">
    <source>
        <dbReference type="Google" id="ProtNLM"/>
    </source>
</evidence>
<dbReference type="VEuPathDB" id="FungiDB:PYU1_G006879"/>
<dbReference type="eggNOG" id="ENOG502RRKU">
    <property type="taxonomic scope" value="Eukaryota"/>
</dbReference>
<dbReference type="InterPro" id="IPR011335">
    <property type="entry name" value="Restrct_endonuc-II-like"/>
</dbReference>
<proteinExistence type="predicted"/>
<dbReference type="EnsemblProtists" id="PYU1_T006893">
    <property type="protein sequence ID" value="PYU1_T006893"/>
    <property type="gene ID" value="PYU1_G006879"/>
</dbReference>
<dbReference type="Proteomes" id="UP000019132">
    <property type="component" value="Unassembled WGS sequence"/>
</dbReference>
<protein>
    <recommendedName>
        <fullName evidence="3">PD-(D/E)XK endonuclease-like domain-containing protein</fullName>
    </recommendedName>
</protein>
<dbReference type="SUPFAM" id="SSF52980">
    <property type="entry name" value="Restriction endonuclease-like"/>
    <property type="match status" value="1"/>
</dbReference>
<dbReference type="STRING" id="431595.K3WPK1"/>
<dbReference type="InParanoid" id="K3WPK1"/>